<keyword evidence="2" id="KW-0732">Signal</keyword>
<evidence type="ECO:0000256" key="2">
    <source>
        <dbReference type="ARBA" id="ARBA00022729"/>
    </source>
</evidence>
<evidence type="ECO:0000256" key="4">
    <source>
        <dbReference type="ARBA" id="ARBA00023157"/>
    </source>
</evidence>
<dbReference type="PANTHER" id="PTHR46605:SF2">
    <property type="entry name" value="TNFR-CYS DOMAIN-CONTAINING PROTEIN"/>
    <property type="match status" value="1"/>
</dbReference>
<keyword evidence="3" id="KW-0677">Repeat</keyword>
<dbReference type="PROSITE" id="PS50050">
    <property type="entry name" value="TNFR_NGFR_2"/>
    <property type="match status" value="1"/>
</dbReference>
<evidence type="ECO:0000313" key="10">
    <source>
        <dbReference type="Proteomes" id="UP001249851"/>
    </source>
</evidence>
<dbReference type="Proteomes" id="UP001249851">
    <property type="component" value="Unassembled WGS sequence"/>
</dbReference>
<dbReference type="SMART" id="SM00208">
    <property type="entry name" value="TNFR"/>
    <property type="match status" value="5"/>
</dbReference>
<keyword evidence="4 6" id="KW-1015">Disulfide bond</keyword>
<feature type="domain" description="TNFR-Cys" evidence="8">
    <location>
        <begin position="60"/>
        <end position="101"/>
    </location>
</feature>
<dbReference type="GO" id="GO:0005035">
    <property type="term" value="F:death receptor activity"/>
    <property type="evidence" value="ECO:0007669"/>
    <property type="project" value="TreeGrafter"/>
</dbReference>
<dbReference type="GO" id="GO:0015026">
    <property type="term" value="F:coreceptor activity"/>
    <property type="evidence" value="ECO:0007669"/>
    <property type="project" value="TreeGrafter"/>
</dbReference>
<dbReference type="AlphaFoldDB" id="A0AAD9UZJ0"/>
<gene>
    <name evidence="9" type="ORF">P5673_022885</name>
</gene>
<dbReference type="GO" id="GO:0006915">
    <property type="term" value="P:apoptotic process"/>
    <property type="evidence" value="ECO:0007669"/>
    <property type="project" value="UniProtKB-KW"/>
</dbReference>
<keyword evidence="7" id="KW-1133">Transmembrane helix</keyword>
<dbReference type="Gene3D" id="1.10.533.10">
    <property type="entry name" value="Death Domain, Fas"/>
    <property type="match status" value="1"/>
</dbReference>
<dbReference type="SUPFAM" id="SSF47986">
    <property type="entry name" value="DEATH domain"/>
    <property type="match status" value="1"/>
</dbReference>
<organism evidence="9 10">
    <name type="scientific">Acropora cervicornis</name>
    <name type="common">Staghorn coral</name>
    <dbReference type="NCBI Taxonomy" id="6130"/>
    <lineage>
        <taxon>Eukaryota</taxon>
        <taxon>Metazoa</taxon>
        <taxon>Cnidaria</taxon>
        <taxon>Anthozoa</taxon>
        <taxon>Hexacorallia</taxon>
        <taxon>Scleractinia</taxon>
        <taxon>Astrocoeniina</taxon>
        <taxon>Acroporidae</taxon>
        <taxon>Acropora</taxon>
    </lineage>
</organism>
<feature type="transmembrane region" description="Helical" evidence="7">
    <location>
        <begin position="865"/>
        <end position="887"/>
    </location>
</feature>
<reference evidence="9" key="1">
    <citation type="journal article" date="2023" name="G3 (Bethesda)">
        <title>Whole genome assembly and annotation of the endangered Caribbean coral Acropora cervicornis.</title>
        <authorList>
            <person name="Selwyn J.D."/>
            <person name="Vollmer S.V."/>
        </authorList>
    </citation>
    <scope>NUCLEOTIDE SEQUENCE</scope>
    <source>
        <strain evidence="9">K2</strain>
    </source>
</reference>
<feature type="transmembrane region" description="Helical" evidence="7">
    <location>
        <begin position="293"/>
        <end position="314"/>
    </location>
</feature>
<dbReference type="InterPro" id="IPR011029">
    <property type="entry name" value="DEATH-like_dom_sf"/>
</dbReference>
<sequence length="962" mass="108205">MKPESEISSIFTLPGEGEIERVFNETHSSFWRCPSCNPGNGFSVECGTSVSFHVSLECKPCKPNVTYSDTHDHSTCKPCRHCKEHEKMTGVCSVDKDTTNCLGSCEKGYYWTNNSCQPCRHCKEHENMTGFCSADKDTIKCLPSCEKGYYWTNNSCQPCRHCKEHENMTGFCSADKDTIKCLPSCEKGYYWTNNSCQPCRHCKEHENMTGFCGADKDTIKCLPSCEKGYYWKNNSCHPCSECCKNNISINHEKQCEDSGLPDNHQCQKTEPICQNVSPKEENRDYLQDGNGKVYIWIIIIIITIVIIIFIVMIWKRDGWQGFKARITSCFHCSFTSTHPTCNRDLTSNSGQSSLLEMGTFSFCDSEVLSGTTATSRTASLKSGASGEKRPVFQRLLSTPPEIQSTEPVSVSSIQRSLSHPGCFPDKHRQSRPKKEIKPVFLTKCVGTKKSKMIGKKKYMYLPGCQEPTVKSVCSAADVTGNEILKKPYKLPPALKTQYTSTTGLYSVSTIIDIDPVPESFRKELLSNRVSRIPIQPFYQRICAELDYKRDLFDDFRALGEKIGLDRTETSHLASKGNPTDSILQKFDGKKDSSIGKLRTFLEEMDRYDVVTVIDEWIVHEWKGRYINKIFGGTGSSSRNDLMDQNCQKGNELSFTFPVYLSTKKERNEDAGCPVELRKSSQIVVIFLPSLITLGSCEMSRRRKPGGGEIERVVNKTHSVFWQCLSGCSPGNGLSVECGTSVSIHVSIECKPCELNITYSDTHDHSTCKPCRRCKEHEKMTGVCNVDKDTTNCLGSCENGYYWENNSCQPCSECCKNNISLNHQKQCEDSDLPESHQCRRIETVCQEDLHKETQDYYREGKGKADVLRIIIIVPVAIFIIIAITVVIWKKFKGKINSCLCWSPTPTYSTCNMDLPSRTCILKKPHKPSARAFGSQSTSGTGLFRGSSNDIKSMPECINMPEST</sequence>
<dbReference type="GO" id="GO:0005886">
    <property type="term" value="C:plasma membrane"/>
    <property type="evidence" value="ECO:0007669"/>
    <property type="project" value="TreeGrafter"/>
</dbReference>
<dbReference type="GO" id="GO:0048406">
    <property type="term" value="F:nerve growth factor binding"/>
    <property type="evidence" value="ECO:0007669"/>
    <property type="project" value="TreeGrafter"/>
</dbReference>
<dbReference type="GO" id="GO:0009986">
    <property type="term" value="C:cell surface"/>
    <property type="evidence" value="ECO:0007669"/>
    <property type="project" value="TreeGrafter"/>
</dbReference>
<evidence type="ECO:0000256" key="3">
    <source>
        <dbReference type="ARBA" id="ARBA00022737"/>
    </source>
</evidence>
<feature type="disulfide bond" evidence="6">
    <location>
        <begin position="79"/>
        <end position="92"/>
    </location>
</feature>
<feature type="disulfide bond" evidence="6">
    <location>
        <begin position="61"/>
        <end position="76"/>
    </location>
</feature>
<dbReference type="InterPro" id="IPR000488">
    <property type="entry name" value="Death_dom"/>
</dbReference>
<feature type="repeat" description="TNFR-Cys" evidence="6">
    <location>
        <begin position="60"/>
        <end position="101"/>
    </location>
</feature>
<dbReference type="Pfam" id="PF00020">
    <property type="entry name" value="TNFR_c6"/>
    <property type="match status" value="3"/>
</dbReference>
<evidence type="ECO:0000313" key="9">
    <source>
        <dbReference type="EMBL" id="KAK2555542.1"/>
    </source>
</evidence>
<dbReference type="InterPro" id="IPR052302">
    <property type="entry name" value="Neurotrophin_rcpt-DD"/>
</dbReference>
<keyword evidence="9" id="KW-0675">Receptor</keyword>
<evidence type="ECO:0000256" key="6">
    <source>
        <dbReference type="PROSITE-ProRule" id="PRU00206"/>
    </source>
</evidence>
<comment type="caution">
    <text evidence="6">Lacks conserved residue(s) required for the propagation of feature annotation.</text>
</comment>
<evidence type="ECO:0000259" key="8">
    <source>
        <dbReference type="PROSITE" id="PS50050"/>
    </source>
</evidence>
<keyword evidence="1" id="KW-0053">Apoptosis</keyword>
<dbReference type="PANTHER" id="PTHR46605">
    <property type="entry name" value="TUMOR NECROSIS FACTOR RECEPTOR"/>
    <property type="match status" value="1"/>
</dbReference>
<protein>
    <submittedName>
        <fullName evidence="9">Tumor necrosis factor receptor superfamily member 16</fullName>
    </submittedName>
</protein>
<evidence type="ECO:0000256" key="7">
    <source>
        <dbReference type="SAM" id="Phobius"/>
    </source>
</evidence>
<name>A0AAD9UZJ0_ACRCE</name>
<dbReference type="GO" id="GO:0007266">
    <property type="term" value="P:Rho protein signal transduction"/>
    <property type="evidence" value="ECO:0007669"/>
    <property type="project" value="TreeGrafter"/>
</dbReference>
<keyword evidence="10" id="KW-1185">Reference proteome</keyword>
<keyword evidence="7" id="KW-0472">Membrane</keyword>
<dbReference type="Pfam" id="PF00531">
    <property type="entry name" value="Death"/>
    <property type="match status" value="1"/>
</dbReference>
<dbReference type="InterPro" id="IPR001368">
    <property type="entry name" value="TNFR/NGFR_Cys_rich_reg"/>
</dbReference>
<reference evidence="9" key="2">
    <citation type="journal article" date="2023" name="Science">
        <title>Genomic signatures of disease resistance in endangered staghorn corals.</title>
        <authorList>
            <person name="Vollmer S.V."/>
            <person name="Selwyn J.D."/>
            <person name="Despard B.A."/>
            <person name="Roesel C.L."/>
        </authorList>
    </citation>
    <scope>NUCLEOTIDE SEQUENCE</scope>
    <source>
        <strain evidence="9">K2</strain>
    </source>
</reference>
<accession>A0AAD9UZJ0</accession>
<dbReference type="EMBL" id="JARQWQ010000062">
    <property type="protein sequence ID" value="KAK2555542.1"/>
    <property type="molecule type" value="Genomic_DNA"/>
</dbReference>
<evidence type="ECO:0000256" key="1">
    <source>
        <dbReference type="ARBA" id="ARBA00022703"/>
    </source>
</evidence>
<keyword evidence="5" id="KW-0325">Glycoprotein</keyword>
<evidence type="ECO:0000256" key="5">
    <source>
        <dbReference type="ARBA" id="ARBA00023180"/>
    </source>
</evidence>
<comment type="caution">
    <text evidence="9">The sequence shown here is derived from an EMBL/GenBank/DDBJ whole genome shotgun (WGS) entry which is preliminary data.</text>
</comment>
<proteinExistence type="predicted"/>
<dbReference type="Gene3D" id="2.10.50.10">
    <property type="entry name" value="Tumor Necrosis Factor Receptor, subunit A, domain 2"/>
    <property type="match status" value="3"/>
</dbReference>
<keyword evidence="7" id="KW-0812">Transmembrane</keyword>